<sequence>MSNKKNSIIRANSSNRKDANDEIARFLAEPAVSLGSGRKDASDEVTRLLAGSAVSLGLSQAFSPKALIIGGIAAWAANKVIQKTVEDDDIKEISQFVGDVGLGCALTGAFSALTDDQRQYHNKHKLRGIPFKLDCKICNA</sequence>
<dbReference type="Proteomes" id="UP000789508">
    <property type="component" value="Unassembled WGS sequence"/>
</dbReference>
<gene>
    <name evidence="1" type="ORF">ALEPTO_LOCUS3783</name>
</gene>
<proteinExistence type="predicted"/>
<comment type="caution">
    <text evidence="1">The sequence shown here is derived from an EMBL/GenBank/DDBJ whole genome shotgun (WGS) entry which is preliminary data.</text>
</comment>
<name>A0A9N9F3E2_9GLOM</name>
<dbReference type="OrthoDB" id="10596656at2759"/>
<reference evidence="1" key="1">
    <citation type="submission" date="2021-06" db="EMBL/GenBank/DDBJ databases">
        <authorList>
            <person name="Kallberg Y."/>
            <person name="Tangrot J."/>
            <person name="Rosling A."/>
        </authorList>
    </citation>
    <scope>NUCLEOTIDE SEQUENCE</scope>
    <source>
        <strain evidence="1">FL130A</strain>
    </source>
</reference>
<keyword evidence="2" id="KW-1185">Reference proteome</keyword>
<organism evidence="1 2">
    <name type="scientific">Ambispora leptoticha</name>
    <dbReference type="NCBI Taxonomy" id="144679"/>
    <lineage>
        <taxon>Eukaryota</taxon>
        <taxon>Fungi</taxon>
        <taxon>Fungi incertae sedis</taxon>
        <taxon>Mucoromycota</taxon>
        <taxon>Glomeromycotina</taxon>
        <taxon>Glomeromycetes</taxon>
        <taxon>Archaeosporales</taxon>
        <taxon>Ambisporaceae</taxon>
        <taxon>Ambispora</taxon>
    </lineage>
</organism>
<protein>
    <submittedName>
        <fullName evidence="1">11869_t:CDS:1</fullName>
    </submittedName>
</protein>
<dbReference type="AlphaFoldDB" id="A0A9N9F3E2"/>
<evidence type="ECO:0000313" key="1">
    <source>
        <dbReference type="EMBL" id="CAG8507140.1"/>
    </source>
</evidence>
<accession>A0A9N9F3E2</accession>
<dbReference type="EMBL" id="CAJVPS010000756">
    <property type="protein sequence ID" value="CAG8507140.1"/>
    <property type="molecule type" value="Genomic_DNA"/>
</dbReference>
<evidence type="ECO:0000313" key="2">
    <source>
        <dbReference type="Proteomes" id="UP000789508"/>
    </source>
</evidence>